<reference evidence="6" key="1">
    <citation type="journal article" date="2021" name="PeerJ">
        <title>Extensive microbial diversity within the chicken gut microbiome revealed by metagenomics and culture.</title>
        <authorList>
            <person name="Gilroy R."/>
            <person name="Ravi A."/>
            <person name="Getino M."/>
            <person name="Pursley I."/>
            <person name="Horton D.L."/>
            <person name="Alikhan N.F."/>
            <person name="Baker D."/>
            <person name="Gharbi K."/>
            <person name="Hall N."/>
            <person name="Watson M."/>
            <person name="Adriaenssens E.M."/>
            <person name="Foster-Nyarko E."/>
            <person name="Jarju S."/>
            <person name="Secka A."/>
            <person name="Antonio M."/>
            <person name="Oren A."/>
            <person name="Chaudhuri R.R."/>
            <person name="La Ragione R."/>
            <person name="Hildebrand F."/>
            <person name="Pallen M.J."/>
        </authorList>
    </citation>
    <scope>NUCLEOTIDE SEQUENCE</scope>
    <source>
        <strain evidence="6">CHK195-6426</strain>
    </source>
</reference>
<evidence type="ECO:0000256" key="1">
    <source>
        <dbReference type="ARBA" id="ARBA00023015"/>
    </source>
</evidence>
<keyword evidence="3" id="KW-0804">Transcription</keyword>
<dbReference type="InterPro" id="IPR014710">
    <property type="entry name" value="RmlC-like_jellyroll"/>
</dbReference>
<dbReference type="PROSITE" id="PS50042">
    <property type="entry name" value="CNMP_BINDING_3"/>
    <property type="match status" value="1"/>
</dbReference>
<dbReference type="SUPFAM" id="SSF51206">
    <property type="entry name" value="cAMP-binding domain-like"/>
    <property type="match status" value="1"/>
</dbReference>
<dbReference type="CDD" id="cd00038">
    <property type="entry name" value="CAP_ED"/>
    <property type="match status" value="1"/>
</dbReference>
<dbReference type="Gene3D" id="2.60.120.10">
    <property type="entry name" value="Jelly Rolls"/>
    <property type="match status" value="1"/>
</dbReference>
<protein>
    <submittedName>
        <fullName evidence="6">Crp/Fnr family transcriptional regulator</fullName>
    </submittedName>
</protein>
<dbReference type="Pfam" id="PF13545">
    <property type="entry name" value="HTH_Crp_2"/>
    <property type="match status" value="1"/>
</dbReference>
<dbReference type="PANTHER" id="PTHR24567">
    <property type="entry name" value="CRP FAMILY TRANSCRIPTIONAL REGULATORY PROTEIN"/>
    <property type="match status" value="1"/>
</dbReference>
<evidence type="ECO:0000256" key="2">
    <source>
        <dbReference type="ARBA" id="ARBA00023125"/>
    </source>
</evidence>
<name>A0A9D1R5N0_9FIRM</name>
<dbReference type="GO" id="GO:0003700">
    <property type="term" value="F:DNA-binding transcription factor activity"/>
    <property type="evidence" value="ECO:0007669"/>
    <property type="project" value="TreeGrafter"/>
</dbReference>
<dbReference type="InterPro" id="IPR050397">
    <property type="entry name" value="Env_Response_Regulators"/>
</dbReference>
<dbReference type="SMART" id="SM00419">
    <property type="entry name" value="HTH_CRP"/>
    <property type="match status" value="1"/>
</dbReference>
<keyword evidence="1" id="KW-0805">Transcription regulation</keyword>
<gene>
    <name evidence="6" type="ORF">H9742_09455</name>
</gene>
<feature type="domain" description="Cyclic nucleotide-binding" evidence="4">
    <location>
        <begin position="27"/>
        <end position="129"/>
    </location>
</feature>
<dbReference type="AlphaFoldDB" id="A0A9D1R5N0"/>
<dbReference type="PANTHER" id="PTHR24567:SF77">
    <property type="entry name" value="NUCLEOSIDE-RESPONSIVE TRANSCRIPTIONAL ACTIVATOR OF NUCLEOSIDE UTILIZATION DEOR"/>
    <property type="match status" value="1"/>
</dbReference>
<evidence type="ECO:0000256" key="3">
    <source>
        <dbReference type="ARBA" id="ARBA00023163"/>
    </source>
</evidence>
<reference evidence="6" key="2">
    <citation type="submission" date="2021-04" db="EMBL/GenBank/DDBJ databases">
        <authorList>
            <person name="Gilroy R."/>
        </authorList>
    </citation>
    <scope>NUCLEOTIDE SEQUENCE</scope>
    <source>
        <strain evidence="6">CHK195-6426</strain>
    </source>
</reference>
<evidence type="ECO:0000259" key="5">
    <source>
        <dbReference type="PROSITE" id="PS51063"/>
    </source>
</evidence>
<evidence type="ECO:0000313" key="6">
    <source>
        <dbReference type="EMBL" id="HIW81724.1"/>
    </source>
</evidence>
<dbReference type="InterPro" id="IPR036390">
    <property type="entry name" value="WH_DNA-bd_sf"/>
</dbReference>
<organism evidence="6 7">
    <name type="scientific">Candidatus Acetatifactor stercoripullorum</name>
    <dbReference type="NCBI Taxonomy" id="2838414"/>
    <lineage>
        <taxon>Bacteria</taxon>
        <taxon>Bacillati</taxon>
        <taxon>Bacillota</taxon>
        <taxon>Clostridia</taxon>
        <taxon>Lachnospirales</taxon>
        <taxon>Lachnospiraceae</taxon>
        <taxon>Acetatifactor</taxon>
    </lineage>
</organism>
<keyword evidence="2" id="KW-0238">DNA-binding</keyword>
<dbReference type="PROSITE" id="PS51063">
    <property type="entry name" value="HTH_CRP_2"/>
    <property type="match status" value="1"/>
</dbReference>
<dbReference type="InterPro" id="IPR012318">
    <property type="entry name" value="HTH_CRP"/>
</dbReference>
<dbReference type="Proteomes" id="UP000824265">
    <property type="component" value="Unassembled WGS sequence"/>
</dbReference>
<dbReference type="SUPFAM" id="SSF46785">
    <property type="entry name" value="Winged helix' DNA-binding domain"/>
    <property type="match status" value="1"/>
</dbReference>
<proteinExistence type="predicted"/>
<comment type="caution">
    <text evidence="6">The sequence shown here is derived from an EMBL/GenBank/DDBJ whole genome shotgun (WGS) entry which is preliminary data.</text>
</comment>
<evidence type="ECO:0000313" key="7">
    <source>
        <dbReference type="Proteomes" id="UP000824265"/>
    </source>
</evidence>
<dbReference type="GO" id="GO:0005829">
    <property type="term" value="C:cytosol"/>
    <property type="evidence" value="ECO:0007669"/>
    <property type="project" value="TreeGrafter"/>
</dbReference>
<feature type="domain" description="HTH crp-type" evidence="5">
    <location>
        <begin position="143"/>
        <end position="210"/>
    </location>
</feature>
<dbReference type="GO" id="GO:0003677">
    <property type="term" value="F:DNA binding"/>
    <property type="evidence" value="ECO:0007669"/>
    <property type="project" value="UniProtKB-KW"/>
</dbReference>
<sequence length="221" mass="25804">MLTPRYFFTNDFNDFYEYFLSRPHKKRTFPEGSCLWKPGEPFGRIHYIISGVEQSYVEHESGRKKILSFHGSGTVFPGYHQQDYRIESSIVTTALSPMEVLEFSKEQFRSMFEENSALSARIVEWFSMYVNLLLYDTAHQEYNCSFHKLCNLLYLLLVDENKRSPVHIPQSDLADILGISRVHLTRGLARLREENIIVTNRRQIIVTDPSALAKYCSMETL</sequence>
<accession>A0A9D1R5N0</accession>
<evidence type="ECO:0000259" key="4">
    <source>
        <dbReference type="PROSITE" id="PS50042"/>
    </source>
</evidence>
<dbReference type="InterPro" id="IPR000595">
    <property type="entry name" value="cNMP-bd_dom"/>
</dbReference>
<dbReference type="Pfam" id="PF00027">
    <property type="entry name" value="cNMP_binding"/>
    <property type="match status" value="1"/>
</dbReference>
<dbReference type="EMBL" id="DXGH01000051">
    <property type="protein sequence ID" value="HIW81724.1"/>
    <property type="molecule type" value="Genomic_DNA"/>
</dbReference>
<dbReference type="InterPro" id="IPR018490">
    <property type="entry name" value="cNMP-bd_dom_sf"/>
</dbReference>